<dbReference type="Pfam" id="PF03591">
    <property type="entry name" value="AzlC"/>
    <property type="match status" value="1"/>
</dbReference>
<evidence type="ECO:0000256" key="7">
    <source>
        <dbReference type="ARBA" id="ARBA00023136"/>
    </source>
</evidence>
<dbReference type="AlphaFoldDB" id="E0SLA4"/>
<dbReference type="RefSeq" id="WP_013318751.1">
    <property type="nucleotide sequence ID" value="NC_014500.1"/>
</dbReference>
<keyword evidence="5 8" id="KW-0812">Transmembrane</keyword>
<dbReference type="eggNOG" id="COG1296">
    <property type="taxonomic scope" value="Bacteria"/>
</dbReference>
<proteinExistence type="inferred from homology"/>
<evidence type="ECO:0000256" key="8">
    <source>
        <dbReference type="SAM" id="Phobius"/>
    </source>
</evidence>
<comment type="similarity">
    <text evidence="2">Belongs to the AzlC family.</text>
</comment>
<evidence type="ECO:0000256" key="6">
    <source>
        <dbReference type="ARBA" id="ARBA00022989"/>
    </source>
</evidence>
<feature type="transmembrane region" description="Helical" evidence="8">
    <location>
        <begin position="83"/>
        <end position="103"/>
    </location>
</feature>
<name>E0SLA4_DICD3</name>
<organism evidence="9 10">
    <name type="scientific">Dickeya dadantii (strain 3937)</name>
    <name type="common">Erwinia chrysanthemi (strain 3937)</name>
    <dbReference type="NCBI Taxonomy" id="198628"/>
    <lineage>
        <taxon>Bacteria</taxon>
        <taxon>Pseudomonadati</taxon>
        <taxon>Pseudomonadota</taxon>
        <taxon>Gammaproteobacteria</taxon>
        <taxon>Enterobacterales</taxon>
        <taxon>Pectobacteriaceae</taxon>
        <taxon>Dickeya</taxon>
    </lineage>
</organism>
<gene>
    <name evidence="9" type="ordered locus">Dda3937_02118</name>
</gene>
<comment type="subcellular location">
    <subcellularLocation>
        <location evidence="1">Cell membrane</location>
        <topology evidence="1">Multi-pass membrane protein</topology>
    </subcellularLocation>
</comment>
<evidence type="ECO:0000256" key="2">
    <source>
        <dbReference type="ARBA" id="ARBA00010735"/>
    </source>
</evidence>
<keyword evidence="10" id="KW-1185">Reference proteome</keyword>
<evidence type="ECO:0000256" key="4">
    <source>
        <dbReference type="ARBA" id="ARBA00022475"/>
    </source>
</evidence>
<feature type="transmembrane region" description="Helical" evidence="8">
    <location>
        <begin position="212"/>
        <end position="235"/>
    </location>
</feature>
<feature type="transmembrane region" description="Helical" evidence="8">
    <location>
        <begin position="140"/>
        <end position="162"/>
    </location>
</feature>
<evidence type="ECO:0000256" key="1">
    <source>
        <dbReference type="ARBA" id="ARBA00004651"/>
    </source>
</evidence>
<dbReference type="STRING" id="198628.Dda3937_02118"/>
<feature type="transmembrane region" description="Helical" evidence="8">
    <location>
        <begin position="23"/>
        <end position="42"/>
    </location>
</feature>
<dbReference type="GO" id="GO:0005886">
    <property type="term" value="C:plasma membrane"/>
    <property type="evidence" value="ECO:0007669"/>
    <property type="project" value="UniProtKB-SubCell"/>
</dbReference>
<protein>
    <submittedName>
        <fullName evidence="9">Branched-chain amino acid transport protein AzlC</fullName>
    </submittedName>
</protein>
<dbReference type="OrthoDB" id="6711132at2"/>
<dbReference type="KEGG" id="ddd:Dda3937_02118"/>
<keyword evidence="7 8" id="KW-0472">Membrane</keyword>
<evidence type="ECO:0000256" key="5">
    <source>
        <dbReference type="ARBA" id="ARBA00022692"/>
    </source>
</evidence>
<dbReference type="GO" id="GO:1903785">
    <property type="term" value="P:L-valine transmembrane transport"/>
    <property type="evidence" value="ECO:0007669"/>
    <property type="project" value="TreeGrafter"/>
</dbReference>
<keyword evidence="4" id="KW-1003">Cell membrane</keyword>
<feature type="transmembrane region" description="Helical" evidence="8">
    <location>
        <begin position="174"/>
        <end position="192"/>
    </location>
</feature>
<keyword evidence="3" id="KW-0813">Transport</keyword>
<accession>E0SLA4</accession>
<evidence type="ECO:0000313" key="10">
    <source>
        <dbReference type="Proteomes" id="UP000006859"/>
    </source>
</evidence>
<keyword evidence="6 8" id="KW-1133">Transmembrane helix</keyword>
<dbReference type="PANTHER" id="PTHR34979:SF1">
    <property type="entry name" value="INNER MEMBRANE PROTEIN YGAZ"/>
    <property type="match status" value="1"/>
</dbReference>
<dbReference type="HOGENOM" id="CLU_065777_1_1_6"/>
<dbReference type="PANTHER" id="PTHR34979">
    <property type="entry name" value="INNER MEMBRANE PROTEIN YGAZ"/>
    <property type="match status" value="1"/>
</dbReference>
<dbReference type="EMBL" id="CP002038">
    <property type="protein sequence ID" value="ADM99316.1"/>
    <property type="molecule type" value="Genomic_DNA"/>
</dbReference>
<evidence type="ECO:0000256" key="3">
    <source>
        <dbReference type="ARBA" id="ARBA00022448"/>
    </source>
</evidence>
<feature type="transmembrane region" description="Helical" evidence="8">
    <location>
        <begin position="115"/>
        <end position="134"/>
    </location>
</feature>
<sequence>MPFPSFTALSRQSPPNSAFGQCLRGAIAMLPLCVAVIPWGILAGSMAVQAGLTFWQAVGMSAVIFAGAAQLVTLSLLMSGSGVMTIVLTVMVITAQHLIYGLTLRPTVAPLKARYRLLLGFLLTDELFALAIAAKARLTTAYLLGAGLTFYVSWVICSLAGVMMANAIPHLDRYHLDFSIVATFITLVVPMVKRLPVLAGTLFSLFMSMLLAYWRIEGAIMIAGLGGMAVSVLMARLSEKTSRTGETS</sequence>
<dbReference type="Proteomes" id="UP000006859">
    <property type="component" value="Chromosome"/>
</dbReference>
<feature type="transmembrane region" description="Helical" evidence="8">
    <location>
        <begin position="54"/>
        <end position="77"/>
    </location>
</feature>
<reference evidence="9 10" key="1">
    <citation type="journal article" date="2011" name="J. Bacteriol.">
        <title>Genome sequence of the plant-pathogenic bacterium Dickeya dadantii 3937.</title>
        <authorList>
            <person name="Glasner J.D."/>
            <person name="Yang C.H."/>
            <person name="Reverchon S."/>
            <person name="Hugouvieux-Cotte-Pattat N."/>
            <person name="Condemine G."/>
            <person name="Bohin J.P."/>
            <person name="Van Gijsegem F."/>
            <person name="Yang S."/>
            <person name="Franza T."/>
            <person name="Expert D."/>
            <person name="Plunkett G. III"/>
            <person name="San Francisco M.J."/>
            <person name="Charkowski A.O."/>
            <person name="Py B."/>
            <person name="Bell K."/>
            <person name="Rauscher L."/>
            <person name="Rodriguez-Palenzuela P."/>
            <person name="Toussaint A."/>
            <person name="Holeva M.C."/>
            <person name="He S.Y."/>
            <person name="Douet V."/>
            <person name="Boccara M."/>
            <person name="Blanco C."/>
            <person name="Toth I."/>
            <person name="Anderson B.D."/>
            <person name="Biehl B.S."/>
            <person name="Mau B."/>
            <person name="Flynn S.M."/>
            <person name="Barras F."/>
            <person name="Lindeberg M."/>
            <person name="Birch P.R."/>
            <person name="Tsuyumu S."/>
            <person name="Shi X."/>
            <person name="Hibbing M."/>
            <person name="Yap M.N."/>
            <person name="Carpentier M."/>
            <person name="Dassa E."/>
            <person name="Umehara M."/>
            <person name="Kim J.F."/>
            <person name="Rusch M."/>
            <person name="Soni P."/>
            <person name="Mayhew G.F."/>
            <person name="Fouts D.E."/>
            <person name="Gill S.R."/>
            <person name="Blattner F.R."/>
            <person name="Keen N.T."/>
            <person name="Perna N.T."/>
        </authorList>
    </citation>
    <scope>NUCLEOTIDE SEQUENCE [LARGE SCALE GENOMIC DNA]</scope>
    <source>
        <strain evidence="9 10">3937</strain>
    </source>
</reference>
<dbReference type="InterPro" id="IPR011606">
    <property type="entry name" value="Brnchd-chn_aa_trnsp_permease"/>
</dbReference>
<evidence type="ECO:0000313" key="9">
    <source>
        <dbReference type="EMBL" id="ADM99316.1"/>
    </source>
</evidence>